<feature type="compositionally biased region" description="Acidic residues" evidence="1">
    <location>
        <begin position="138"/>
        <end position="152"/>
    </location>
</feature>
<protein>
    <submittedName>
        <fullName evidence="2">Uncharacterized protein</fullName>
    </submittedName>
</protein>
<accession>A0A7R9WFE7</accession>
<sequence>MCFERAQELVIPLFANVFESWINRNILEKNGSDNNLLSEDYITQDVCVEDKNLWHKLLPKSKSMASWIDKSAWTGMAKQGKTFVDDVYGCNFDKLDSHIPDQDKCLTHEDCDAAIEAATRDLMNKHNEASVVGPAASEADEENEEDDSEDNMDVTSESESASVGSTESDKSQSVDCDSVETTGSLEEVNGDIGMNQEVNRVNNEPQGSRHTSTVVPNKVTVPTMDGRGMGVALPSRNNAW</sequence>
<feature type="compositionally biased region" description="Polar residues" evidence="1">
    <location>
        <begin position="196"/>
        <end position="215"/>
    </location>
</feature>
<evidence type="ECO:0000313" key="2">
    <source>
        <dbReference type="EMBL" id="CAD8323107.1"/>
    </source>
</evidence>
<dbReference type="AlphaFoldDB" id="A0A7R9WFE7"/>
<proteinExistence type="predicted"/>
<feature type="compositionally biased region" description="Polar residues" evidence="1">
    <location>
        <begin position="173"/>
        <end position="184"/>
    </location>
</feature>
<feature type="compositionally biased region" description="Polar residues" evidence="1">
    <location>
        <begin position="153"/>
        <end position="166"/>
    </location>
</feature>
<gene>
    <name evidence="2" type="ORF">TDUB1175_LOCUS21525</name>
</gene>
<organism evidence="2">
    <name type="scientific">Pseudictyota dubia</name>
    <dbReference type="NCBI Taxonomy" id="2749911"/>
    <lineage>
        <taxon>Eukaryota</taxon>
        <taxon>Sar</taxon>
        <taxon>Stramenopiles</taxon>
        <taxon>Ochrophyta</taxon>
        <taxon>Bacillariophyta</taxon>
        <taxon>Mediophyceae</taxon>
        <taxon>Biddulphiophycidae</taxon>
        <taxon>Eupodiscales</taxon>
        <taxon>Odontellaceae</taxon>
        <taxon>Pseudictyota</taxon>
    </lineage>
</organism>
<dbReference type="EMBL" id="HBED01042785">
    <property type="protein sequence ID" value="CAD8323107.1"/>
    <property type="molecule type" value="Transcribed_RNA"/>
</dbReference>
<evidence type="ECO:0000256" key="1">
    <source>
        <dbReference type="SAM" id="MobiDB-lite"/>
    </source>
</evidence>
<feature type="region of interest" description="Disordered" evidence="1">
    <location>
        <begin position="129"/>
        <end position="240"/>
    </location>
</feature>
<name>A0A7R9WFE7_9STRA</name>
<reference evidence="2" key="1">
    <citation type="submission" date="2021-01" db="EMBL/GenBank/DDBJ databases">
        <authorList>
            <person name="Corre E."/>
            <person name="Pelletier E."/>
            <person name="Niang G."/>
            <person name="Scheremetjew M."/>
            <person name="Finn R."/>
            <person name="Kale V."/>
            <person name="Holt S."/>
            <person name="Cochrane G."/>
            <person name="Meng A."/>
            <person name="Brown T."/>
            <person name="Cohen L."/>
        </authorList>
    </citation>
    <scope>NUCLEOTIDE SEQUENCE</scope>
    <source>
        <strain evidence="2">CCMP147</strain>
    </source>
</reference>